<protein>
    <submittedName>
        <fullName evidence="3">Peptidase M23</fullName>
    </submittedName>
</protein>
<dbReference type="Pfam" id="PF01551">
    <property type="entry name" value="Peptidase_M23"/>
    <property type="match status" value="1"/>
</dbReference>
<sequence length="411" mass="47223">MKKILALLIFVLGSQLVMAQRERGSIIRAPKIFQKKQESSPSDEKQEADTFQNEVDFQFEEEPKLRFQNSFEVKTVKSSIPSNAPGTEKFSDSEIQIEPLRSLNENIHEDTSSIDEGELMIVEIEEEARFPGSDEMVKIASYFSVWDNHYVNPYGINPRTFNDVIPLKLYDITKGRYWAPPLDACPVTSHFGFRWRRWHKGTDIDLETGDPVYAAFDGIIRISGTKSGFGRCIVIRHYNGLETVYGHLSKLHFPENTRVNAGDEIGLGGNTGRSYGSHLHFETRYEGNSFDAENIFKFTRDSTQIRMQEFLMTSKMYDYLRGKSPRVAVEDVDASINIQPEQDIVEGEEFEDDFEEEIPEEVVQKVWYRVRPGDNLTKIARSYGTTVSEICNLNKISSYKKLYVGTRLRIK</sequence>
<reference evidence="3 4" key="1">
    <citation type="submission" date="2015-07" db="EMBL/GenBank/DDBJ databases">
        <title>The draft genome sequence of Leadbetterella sp. JN14-9.</title>
        <authorList>
            <person name="Liu Y."/>
            <person name="Du J."/>
            <person name="Shao Z."/>
        </authorList>
    </citation>
    <scope>NUCLEOTIDE SEQUENCE [LARGE SCALE GENOMIC DNA]</scope>
    <source>
        <strain evidence="3 4">JN14-9</strain>
    </source>
</reference>
<dbReference type="SUPFAM" id="SSF54106">
    <property type="entry name" value="LysM domain"/>
    <property type="match status" value="1"/>
</dbReference>
<dbReference type="Gene3D" id="2.70.70.10">
    <property type="entry name" value="Glucose Permease (Domain IIA)"/>
    <property type="match status" value="1"/>
</dbReference>
<feature type="chain" id="PRO_5006136296" evidence="1">
    <location>
        <begin position="20"/>
        <end position="411"/>
    </location>
</feature>
<dbReference type="OrthoDB" id="9805070at2"/>
<evidence type="ECO:0000256" key="1">
    <source>
        <dbReference type="SAM" id="SignalP"/>
    </source>
</evidence>
<keyword evidence="1" id="KW-0732">Signal</keyword>
<dbReference type="CDD" id="cd00118">
    <property type="entry name" value="LysM"/>
    <property type="match status" value="1"/>
</dbReference>
<gene>
    <name evidence="3" type="ORF">AFM12_01545</name>
</gene>
<dbReference type="RefSeq" id="WP_055143507.1">
    <property type="nucleotide sequence ID" value="NZ_JXSZ01000005.1"/>
</dbReference>
<feature type="domain" description="LysM" evidence="2">
    <location>
        <begin position="366"/>
        <end position="410"/>
    </location>
</feature>
<dbReference type="PANTHER" id="PTHR21666">
    <property type="entry name" value="PEPTIDASE-RELATED"/>
    <property type="match status" value="1"/>
</dbReference>
<dbReference type="Pfam" id="PF01476">
    <property type="entry name" value="LysM"/>
    <property type="match status" value="1"/>
</dbReference>
<dbReference type="EMBL" id="LGTQ01000005">
    <property type="protein sequence ID" value="KPM49334.1"/>
    <property type="molecule type" value="Genomic_DNA"/>
</dbReference>
<name>A0A0P7BWK5_9BACT</name>
<organism evidence="3 4">
    <name type="scientific">Jiulongibacter sediminis</name>
    <dbReference type="NCBI Taxonomy" id="1605367"/>
    <lineage>
        <taxon>Bacteria</taxon>
        <taxon>Pseudomonadati</taxon>
        <taxon>Bacteroidota</taxon>
        <taxon>Cytophagia</taxon>
        <taxon>Cytophagales</taxon>
        <taxon>Leadbetterellaceae</taxon>
        <taxon>Jiulongibacter</taxon>
    </lineage>
</organism>
<dbReference type="CDD" id="cd12797">
    <property type="entry name" value="M23_peptidase"/>
    <property type="match status" value="1"/>
</dbReference>
<dbReference type="GO" id="GO:0004222">
    <property type="term" value="F:metalloendopeptidase activity"/>
    <property type="evidence" value="ECO:0007669"/>
    <property type="project" value="TreeGrafter"/>
</dbReference>
<accession>A0A0P7BWK5</accession>
<dbReference type="SUPFAM" id="SSF51261">
    <property type="entry name" value="Duplicated hybrid motif"/>
    <property type="match status" value="1"/>
</dbReference>
<dbReference type="InterPro" id="IPR016047">
    <property type="entry name" value="M23ase_b-sheet_dom"/>
</dbReference>
<dbReference type="InterPro" id="IPR036779">
    <property type="entry name" value="LysM_dom_sf"/>
</dbReference>
<keyword evidence="4" id="KW-1185">Reference proteome</keyword>
<dbReference type="PROSITE" id="PS51782">
    <property type="entry name" value="LYSM"/>
    <property type="match status" value="1"/>
</dbReference>
<proteinExistence type="predicted"/>
<dbReference type="Gene3D" id="3.10.350.10">
    <property type="entry name" value="LysM domain"/>
    <property type="match status" value="1"/>
</dbReference>
<comment type="caution">
    <text evidence="3">The sequence shown here is derived from an EMBL/GenBank/DDBJ whole genome shotgun (WGS) entry which is preliminary data.</text>
</comment>
<evidence type="ECO:0000313" key="3">
    <source>
        <dbReference type="EMBL" id="KPM49334.1"/>
    </source>
</evidence>
<dbReference type="InterPro" id="IPR011055">
    <property type="entry name" value="Dup_hybrid_motif"/>
</dbReference>
<dbReference type="AlphaFoldDB" id="A0A0P7BWK5"/>
<dbReference type="InterPro" id="IPR050570">
    <property type="entry name" value="Cell_wall_metabolism_enzyme"/>
</dbReference>
<feature type="signal peptide" evidence="1">
    <location>
        <begin position="1"/>
        <end position="19"/>
    </location>
</feature>
<dbReference type="Proteomes" id="UP000050454">
    <property type="component" value="Unassembled WGS sequence"/>
</dbReference>
<dbReference type="STRING" id="1605367.AFM12_01545"/>
<evidence type="ECO:0000259" key="2">
    <source>
        <dbReference type="PROSITE" id="PS51782"/>
    </source>
</evidence>
<dbReference type="PANTHER" id="PTHR21666:SF270">
    <property type="entry name" value="MUREIN HYDROLASE ACTIVATOR ENVC"/>
    <property type="match status" value="1"/>
</dbReference>
<dbReference type="SMART" id="SM00257">
    <property type="entry name" value="LysM"/>
    <property type="match status" value="1"/>
</dbReference>
<evidence type="ECO:0000313" key="4">
    <source>
        <dbReference type="Proteomes" id="UP000050454"/>
    </source>
</evidence>
<dbReference type="InterPro" id="IPR018392">
    <property type="entry name" value="LysM"/>
</dbReference>